<dbReference type="Proteomes" id="UP000323506">
    <property type="component" value="Chromosome A09"/>
</dbReference>
<name>A0A5D2F5R1_GOSDA</name>
<sequence>MAGTGLPQNLPFLLHRLASDKSREGQNCSYSR</sequence>
<evidence type="ECO:0000313" key="2">
    <source>
        <dbReference type="Proteomes" id="UP000323506"/>
    </source>
</evidence>
<dbReference type="AlphaFoldDB" id="A0A5D2F5R1"/>
<protein>
    <submittedName>
        <fullName evidence="1">Uncharacterized protein</fullName>
    </submittedName>
</protein>
<reference evidence="1 2" key="1">
    <citation type="submission" date="2019-06" db="EMBL/GenBank/DDBJ databases">
        <title>WGS assembly of Gossypium darwinii.</title>
        <authorList>
            <person name="Chen Z.J."/>
            <person name="Sreedasyam A."/>
            <person name="Ando A."/>
            <person name="Song Q."/>
            <person name="De L."/>
            <person name="Hulse-Kemp A."/>
            <person name="Ding M."/>
            <person name="Ye W."/>
            <person name="Kirkbride R."/>
            <person name="Jenkins J."/>
            <person name="Plott C."/>
            <person name="Lovell J."/>
            <person name="Lin Y.-M."/>
            <person name="Vaughn R."/>
            <person name="Liu B."/>
            <person name="Li W."/>
            <person name="Simpson S."/>
            <person name="Scheffler B."/>
            <person name="Saski C."/>
            <person name="Grover C."/>
            <person name="Hu G."/>
            <person name="Conover J."/>
            <person name="Carlson J."/>
            <person name="Shu S."/>
            <person name="Boston L."/>
            <person name="Williams M."/>
            <person name="Peterson D."/>
            <person name="Mcgee K."/>
            <person name="Jones D."/>
            <person name="Wendel J."/>
            <person name="Stelly D."/>
            <person name="Grimwood J."/>
            <person name="Schmutz J."/>
        </authorList>
    </citation>
    <scope>NUCLEOTIDE SEQUENCE [LARGE SCALE GENOMIC DNA]</scope>
    <source>
        <strain evidence="1">1808015.09</strain>
    </source>
</reference>
<keyword evidence="2" id="KW-1185">Reference proteome</keyword>
<accession>A0A5D2F5R1</accession>
<evidence type="ECO:0000313" key="1">
    <source>
        <dbReference type="EMBL" id="TYH01101.1"/>
    </source>
</evidence>
<gene>
    <name evidence="1" type="ORF">ES288_A09G030300v1</name>
</gene>
<organism evidence="1 2">
    <name type="scientific">Gossypium darwinii</name>
    <name type="common">Darwin's cotton</name>
    <name type="synonym">Gossypium barbadense var. darwinii</name>
    <dbReference type="NCBI Taxonomy" id="34276"/>
    <lineage>
        <taxon>Eukaryota</taxon>
        <taxon>Viridiplantae</taxon>
        <taxon>Streptophyta</taxon>
        <taxon>Embryophyta</taxon>
        <taxon>Tracheophyta</taxon>
        <taxon>Spermatophyta</taxon>
        <taxon>Magnoliopsida</taxon>
        <taxon>eudicotyledons</taxon>
        <taxon>Gunneridae</taxon>
        <taxon>Pentapetalae</taxon>
        <taxon>rosids</taxon>
        <taxon>malvids</taxon>
        <taxon>Malvales</taxon>
        <taxon>Malvaceae</taxon>
        <taxon>Malvoideae</taxon>
        <taxon>Gossypium</taxon>
    </lineage>
</organism>
<proteinExistence type="predicted"/>
<dbReference type="EMBL" id="CM017696">
    <property type="protein sequence ID" value="TYH01101.1"/>
    <property type="molecule type" value="Genomic_DNA"/>
</dbReference>